<dbReference type="Gene3D" id="3.40.50.300">
    <property type="entry name" value="P-loop containing nucleotide triphosphate hydrolases"/>
    <property type="match status" value="1"/>
</dbReference>
<dbReference type="Pfam" id="PF13807">
    <property type="entry name" value="GNVR"/>
    <property type="match status" value="1"/>
</dbReference>
<evidence type="ECO:0000313" key="10">
    <source>
        <dbReference type="EMBL" id="GJM61269.1"/>
    </source>
</evidence>
<dbReference type="InterPro" id="IPR050445">
    <property type="entry name" value="Bact_polysacc_biosynth/exp"/>
</dbReference>
<evidence type="ECO:0000256" key="5">
    <source>
        <dbReference type="ARBA" id="ARBA00023136"/>
    </source>
</evidence>
<dbReference type="AlphaFoldDB" id="A0AAN5AJQ3"/>
<evidence type="ECO:0000256" key="6">
    <source>
        <dbReference type="SAM" id="Coils"/>
    </source>
</evidence>
<keyword evidence="10" id="KW-0418">Kinase</keyword>
<organism evidence="10 11">
    <name type="scientific">Persicobacter diffluens</name>
    <dbReference type="NCBI Taxonomy" id="981"/>
    <lineage>
        <taxon>Bacteria</taxon>
        <taxon>Pseudomonadati</taxon>
        <taxon>Bacteroidota</taxon>
        <taxon>Cytophagia</taxon>
        <taxon>Cytophagales</taxon>
        <taxon>Persicobacteraceae</taxon>
        <taxon>Persicobacter</taxon>
    </lineage>
</organism>
<comment type="subcellular location">
    <subcellularLocation>
        <location evidence="1">Cell membrane</location>
        <topology evidence="1">Multi-pass membrane protein</topology>
    </subcellularLocation>
</comment>
<evidence type="ECO:0000256" key="7">
    <source>
        <dbReference type="SAM" id="Phobius"/>
    </source>
</evidence>
<keyword evidence="5 7" id="KW-0472">Membrane</keyword>
<dbReference type="EMBL" id="BQKE01000001">
    <property type="protein sequence ID" value="GJM61269.1"/>
    <property type="molecule type" value="Genomic_DNA"/>
</dbReference>
<dbReference type="Pfam" id="PF02706">
    <property type="entry name" value="Wzz"/>
    <property type="match status" value="1"/>
</dbReference>
<evidence type="ECO:0000256" key="2">
    <source>
        <dbReference type="ARBA" id="ARBA00022475"/>
    </source>
</evidence>
<keyword evidence="3 7" id="KW-0812">Transmembrane</keyword>
<evidence type="ECO:0000256" key="3">
    <source>
        <dbReference type="ARBA" id="ARBA00022692"/>
    </source>
</evidence>
<dbReference type="SUPFAM" id="SSF52540">
    <property type="entry name" value="P-loop containing nucleoside triphosphate hydrolases"/>
    <property type="match status" value="1"/>
</dbReference>
<keyword evidence="6" id="KW-0175">Coiled coil</keyword>
<feature type="domain" description="Tyrosine-protein kinase G-rich" evidence="9">
    <location>
        <begin position="430"/>
        <end position="508"/>
    </location>
</feature>
<feature type="coiled-coil region" evidence="6">
    <location>
        <begin position="262"/>
        <end position="289"/>
    </location>
</feature>
<dbReference type="Proteomes" id="UP001310022">
    <property type="component" value="Unassembled WGS sequence"/>
</dbReference>
<comment type="caution">
    <text evidence="10">The sequence shown here is derived from an EMBL/GenBank/DDBJ whole genome shotgun (WGS) entry which is preliminary data.</text>
</comment>
<evidence type="ECO:0000256" key="1">
    <source>
        <dbReference type="ARBA" id="ARBA00004651"/>
    </source>
</evidence>
<evidence type="ECO:0000256" key="4">
    <source>
        <dbReference type="ARBA" id="ARBA00022989"/>
    </source>
</evidence>
<dbReference type="GO" id="GO:0005886">
    <property type="term" value="C:plasma membrane"/>
    <property type="evidence" value="ECO:0007669"/>
    <property type="project" value="UniProtKB-SubCell"/>
</dbReference>
<keyword evidence="4 7" id="KW-1133">Transmembrane helix</keyword>
<evidence type="ECO:0000313" key="11">
    <source>
        <dbReference type="Proteomes" id="UP001310022"/>
    </source>
</evidence>
<keyword evidence="10" id="KW-0808">Transferase</keyword>
<gene>
    <name evidence="10" type="ORF">PEDI_18210</name>
</gene>
<name>A0AAN5AJQ3_9BACT</name>
<accession>A0AAN5AJQ3</accession>
<feature type="transmembrane region" description="Helical" evidence="7">
    <location>
        <begin position="485"/>
        <end position="506"/>
    </location>
</feature>
<sequence>MNESSEILKILRPIIRGSGIIAVCILLAFLLGQRSLLYSTAQFQSVAILRLDDKSGFTENNLYKDLDYFSSKKNIDTEMETMKSFQILEKVAEKLDFQQRYYRKGLIKTKELYNDSPFLLINLKTSPSLLGEKIQLNFISTDTFELKIPNEGGFLTQKGSWDEILKNPNFQWIIRKNQSFWAKQKAPNLKDTFFFEILSQEQEIQLIKENLQITPQAEDIPILRIAYTSPVPEKAPMIVNTLCEVYIEDYILYKIGASQKTLTFLDQRIKDMGIQLQKAEANIESFRLKNGIINTRQETETGLRRTAQLRTLLANLDMEMASLDSINKNVQSDTIRLETLSLNTNMTVGLLFTDLIKRLETYRAEKRELLTRYGPQHEEVQNIDQNIADILRYIKRSIAQNQKEIAIKRASIAKEVQEAERQFETLPSKERQLIILQRDFQLLQNSYNFLNEKRIEAEISRHATIAFHRILEEGKTPRKASSPNITLVLVVSIFLGLVTGLVIVYFRQFFYGKVEEISTIEKYTDQAVLATIPHMPKGEIEIKGLLNTLYQQGSLQKGNMVAVTSCGAKEGKSFISQKLCLQLNQLQQNVLFIRCNLDPKRKSAKGLWEYLQSPQSEIIANKKENISFMNLGNYPSEEQLFLHPNFKTRIAALCQQFDLIIVDFPPLKSDSLMTVFLQECHCILYVIRYNHTAISKLENISYFKNKYQLKQLETVFNDQQSYRRSLIAKFKNSIVGFTKK</sequence>
<dbReference type="PANTHER" id="PTHR32309:SF31">
    <property type="entry name" value="CAPSULAR EXOPOLYSACCHARIDE FAMILY"/>
    <property type="match status" value="1"/>
</dbReference>
<protein>
    <submittedName>
        <fullName evidence="10">Tyrosine protein kinase</fullName>
    </submittedName>
</protein>
<dbReference type="GO" id="GO:0016301">
    <property type="term" value="F:kinase activity"/>
    <property type="evidence" value="ECO:0007669"/>
    <property type="project" value="UniProtKB-KW"/>
</dbReference>
<reference evidence="10 11" key="1">
    <citation type="submission" date="2021-12" db="EMBL/GenBank/DDBJ databases">
        <title>Genome sequencing of bacteria with rrn-lacking chromosome and rrn-plasmid.</title>
        <authorList>
            <person name="Anda M."/>
            <person name="Iwasaki W."/>
        </authorList>
    </citation>
    <scope>NUCLEOTIDE SEQUENCE [LARGE SCALE GENOMIC DNA]</scope>
    <source>
        <strain evidence="10 11">NBRC 15940</strain>
    </source>
</reference>
<feature type="transmembrane region" description="Helical" evidence="7">
    <location>
        <begin position="14"/>
        <end position="32"/>
    </location>
</feature>
<dbReference type="InterPro" id="IPR027417">
    <property type="entry name" value="P-loop_NTPase"/>
</dbReference>
<dbReference type="PANTHER" id="PTHR32309">
    <property type="entry name" value="TYROSINE-PROTEIN KINASE"/>
    <property type="match status" value="1"/>
</dbReference>
<dbReference type="RefSeq" id="WP_338236847.1">
    <property type="nucleotide sequence ID" value="NZ_BQKE01000001.1"/>
</dbReference>
<evidence type="ECO:0000259" key="8">
    <source>
        <dbReference type="Pfam" id="PF02706"/>
    </source>
</evidence>
<evidence type="ECO:0000259" key="9">
    <source>
        <dbReference type="Pfam" id="PF13807"/>
    </source>
</evidence>
<keyword evidence="2" id="KW-1003">Cell membrane</keyword>
<dbReference type="InterPro" id="IPR032807">
    <property type="entry name" value="GNVR"/>
</dbReference>
<proteinExistence type="predicted"/>
<dbReference type="InterPro" id="IPR003856">
    <property type="entry name" value="LPS_length_determ_N"/>
</dbReference>
<feature type="domain" description="Polysaccharide chain length determinant N-terminal" evidence="8">
    <location>
        <begin position="7"/>
        <end position="95"/>
    </location>
</feature>
<keyword evidence="11" id="KW-1185">Reference proteome</keyword>